<comment type="caution">
    <text evidence="1">The sequence shown here is derived from an EMBL/GenBank/DDBJ whole genome shotgun (WGS) entry which is preliminary data.</text>
</comment>
<name>A0A1F6M4C4_9BACT</name>
<dbReference type="EMBL" id="MFPX01000018">
    <property type="protein sequence ID" value="OGH66449.1"/>
    <property type="molecule type" value="Genomic_DNA"/>
</dbReference>
<evidence type="ECO:0000313" key="2">
    <source>
        <dbReference type="Proteomes" id="UP000178742"/>
    </source>
</evidence>
<proteinExistence type="predicted"/>
<dbReference type="Proteomes" id="UP000178742">
    <property type="component" value="Unassembled WGS sequence"/>
</dbReference>
<gene>
    <name evidence="1" type="ORF">A3B90_00365</name>
</gene>
<accession>A0A1F6M4C4</accession>
<dbReference type="STRING" id="1798676.A3B90_00365"/>
<organism evidence="1 2">
    <name type="scientific">Candidatus Magasanikbacteria bacterium RIFCSPHIGHO2_02_FULL_41_13</name>
    <dbReference type="NCBI Taxonomy" id="1798676"/>
    <lineage>
        <taxon>Bacteria</taxon>
        <taxon>Candidatus Magasanikiibacteriota</taxon>
    </lineage>
</organism>
<dbReference type="AlphaFoldDB" id="A0A1F6M4C4"/>
<sequence>MSEIHEYRPHAWAEVYDFYKEKFKDQYSDAFEILRAAGVHPDETVEIPNPYEPGESESKDFRNIGEHNVAAGVVAYKIANALFRERIIEKATREKIVGRALIHDANKRFEIYRRDASQKKGKPDTDVYSAEAYEAVTEKVKQMGIKGKLVEYLKDAGKETGHTSSANFVYIDESGEVHLKADAPLKDMVVHIADDMVASPLPGQTDHSETQLVTVGERMEMCKFPTRYPFLYKEGFGFDASGQARTVTDCKDAILIEGLREVHPYAYWQRFIAREICKKLQNLIDPENENDPEQYIKTLVNT</sequence>
<protein>
    <recommendedName>
        <fullName evidence="3">HD domain-containing protein</fullName>
    </recommendedName>
</protein>
<evidence type="ECO:0000313" key="1">
    <source>
        <dbReference type="EMBL" id="OGH66449.1"/>
    </source>
</evidence>
<evidence type="ECO:0008006" key="3">
    <source>
        <dbReference type="Google" id="ProtNLM"/>
    </source>
</evidence>
<reference evidence="1 2" key="1">
    <citation type="journal article" date="2016" name="Nat. Commun.">
        <title>Thousands of microbial genomes shed light on interconnected biogeochemical processes in an aquifer system.</title>
        <authorList>
            <person name="Anantharaman K."/>
            <person name="Brown C.T."/>
            <person name="Hug L.A."/>
            <person name="Sharon I."/>
            <person name="Castelle C.J."/>
            <person name="Probst A.J."/>
            <person name="Thomas B.C."/>
            <person name="Singh A."/>
            <person name="Wilkins M.J."/>
            <person name="Karaoz U."/>
            <person name="Brodie E.L."/>
            <person name="Williams K.H."/>
            <person name="Hubbard S.S."/>
            <person name="Banfield J.F."/>
        </authorList>
    </citation>
    <scope>NUCLEOTIDE SEQUENCE [LARGE SCALE GENOMIC DNA]</scope>
</reference>